<dbReference type="EMBL" id="BJUJ01000030">
    <property type="protein sequence ID" value="GEK44121.1"/>
    <property type="molecule type" value="Genomic_DNA"/>
</dbReference>
<sequence length="109" mass="12371">MMQKICMTEDIPEREARSFETPKGDTIFITQRDGAFFAYQNICPHLQVELEFLENQFLDRDQEFIECSTHGALFMVETGECISGPCQGEALEKVAITVHSDGGIYLTEE</sequence>
<keyword evidence="3" id="KW-0408">Iron</keyword>
<evidence type="ECO:0000313" key="10">
    <source>
        <dbReference type="Proteomes" id="UP000254227"/>
    </source>
</evidence>
<dbReference type="EMBL" id="FUUY01000004">
    <property type="protein sequence ID" value="SJX22033.1"/>
    <property type="molecule type" value="Genomic_DNA"/>
</dbReference>
<dbReference type="SUPFAM" id="SSF50022">
    <property type="entry name" value="ISP domain"/>
    <property type="match status" value="1"/>
</dbReference>
<dbReference type="AlphaFoldDB" id="A0A1R7QCQ4"/>
<dbReference type="InterPro" id="IPR036922">
    <property type="entry name" value="Rieske_2Fe-2S_sf"/>
</dbReference>
<name>A0A1R7QCQ4_ACIJO</name>
<evidence type="ECO:0000259" key="5">
    <source>
        <dbReference type="PROSITE" id="PS51296"/>
    </source>
</evidence>
<evidence type="ECO:0000313" key="9">
    <source>
        <dbReference type="Proteomes" id="UP000196240"/>
    </source>
</evidence>
<dbReference type="CDD" id="cd03467">
    <property type="entry name" value="Rieske"/>
    <property type="match status" value="1"/>
</dbReference>
<dbReference type="PROSITE" id="PS51296">
    <property type="entry name" value="RIESKE"/>
    <property type="match status" value="1"/>
</dbReference>
<dbReference type="GO" id="GO:0046872">
    <property type="term" value="F:metal ion binding"/>
    <property type="evidence" value="ECO:0007669"/>
    <property type="project" value="UniProtKB-KW"/>
</dbReference>
<dbReference type="EMBL" id="UFRV01000006">
    <property type="protein sequence ID" value="SUT94049.1"/>
    <property type="molecule type" value="Genomic_DNA"/>
</dbReference>
<dbReference type="PANTHER" id="PTHR40261">
    <property type="match status" value="1"/>
</dbReference>
<evidence type="ECO:0000256" key="4">
    <source>
        <dbReference type="ARBA" id="ARBA00023014"/>
    </source>
</evidence>
<keyword evidence="7" id="KW-0560">Oxidoreductase</keyword>
<accession>A0A1R7QCQ4</accession>
<dbReference type="Proteomes" id="UP000196240">
    <property type="component" value="Unassembled WGS sequence"/>
</dbReference>
<dbReference type="InterPro" id="IPR017941">
    <property type="entry name" value="Rieske_2Fe-2S"/>
</dbReference>
<evidence type="ECO:0000313" key="11">
    <source>
        <dbReference type="Proteomes" id="UP000321274"/>
    </source>
</evidence>
<dbReference type="PANTHER" id="PTHR40261:SF1">
    <property type="entry name" value="RIESKE DOMAIN-CONTAINING PROTEIN"/>
    <property type="match status" value="1"/>
</dbReference>
<proteinExistence type="predicted"/>
<evidence type="ECO:0000313" key="7">
    <source>
        <dbReference type="EMBL" id="SJX22033.1"/>
    </source>
</evidence>
<dbReference type="Proteomes" id="UP000321274">
    <property type="component" value="Unassembled WGS sequence"/>
</dbReference>
<evidence type="ECO:0000256" key="1">
    <source>
        <dbReference type="ARBA" id="ARBA00022714"/>
    </source>
</evidence>
<dbReference type="Proteomes" id="UP000254227">
    <property type="component" value="Unassembled WGS sequence"/>
</dbReference>
<evidence type="ECO:0000256" key="2">
    <source>
        <dbReference type="ARBA" id="ARBA00022723"/>
    </source>
</evidence>
<evidence type="ECO:0000256" key="3">
    <source>
        <dbReference type="ARBA" id="ARBA00023004"/>
    </source>
</evidence>
<keyword evidence="7" id="KW-0223">Dioxygenase</keyword>
<evidence type="ECO:0000313" key="8">
    <source>
        <dbReference type="EMBL" id="SUT94049.1"/>
    </source>
</evidence>
<keyword evidence="1" id="KW-0001">2Fe-2S</keyword>
<reference evidence="8 10" key="2">
    <citation type="submission" date="2018-06" db="EMBL/GenBank/DDBJ databases">
        <authorList>
            <consortium name="Pathogen Informatics"/>
            <person name="Doyle S."/>
        </authorList>
    </citation>
    <scope>NUCLEOTIDE SEQUENCE [LARGE SCALE GENOMIC DNA]</scope>
    <source>
        <strain evidence="8 10">NCTC10308</strain>
    </source>
</reference>
<organism evidence="7 9">
    <name type="scientific">Acinetobacter johnsonii</name>
    <dbReference type="NCBI Taxonomy" id="40214"/>
    <lineage>
        <taxon>Bacteria</taxon>
        <taxon>Pseudomonadati</taxon>
        <taxon>Pseudomonadota</taxon>
        <taxon>Gammaproteobacteria</taxon>
        <taxon>Moraxellales</taxon>
        <taxon>Moraxellaceae</taxon>
        <taxon>Acinetobacter</taxon>
    </lineage>
</organism>
<dbReference type="Pfam" id="PF00355">
    <property type="entry name" value="Rieske"/>
    <property type="match status" value="1"/>
</dbReference>
<keyword evidence="4" id="KW-0411">Iron-sulfur</keyword>
<gene>
    <name evidence="7" type="primary">bphF</name>
    <name evidence="7" type="ORF">ACNJC6_01664</name>
    <name evidence="6" type="ORF">AJO04nite_13790</name>
    <name evidence="8" type="ORF">NCTC10308_01336</name>
</gene>
<protein>
    <submittedName>
        <fullName evidence="6">(2Fe-2S)-binding protein</fullName>
    </submittedName>
    <submittedName>
        <fullName evidence="7">Biphenyl dioxygenase system ferredoxin subunit</fullName>
    </submittedName>
    <submittedName>
        <fullName evidence="8">Ferredoxin subunit of nitrite reductase and ring-hydroxylating dioxygenase</fullName>
    </submittedName>
</protein>
<keyword evidence="2" id="KW-0479">Metal-binding</keyword>
<reference evidence="7 9" key="1">
    <citation type="submission" date="2017-02" db="EMBL/GenBank/DDBJ databases">
        <authorList>
            <person name="Peterson S.W."/>
        </authorList>
    </citation>
    <scope>NUCLEOTIDE SEQUENCE [LARGE SCALE GENOMIC DNA]</scope>
    <source>
        <strain evidence="7">C6</strain>
    </source>
</reference>
<feature type="domain" description="Rieske" evidence="5">
    <location>
        <begin position="3"/>
        <end position="87"/>
    </location>
</feature>
<dbReference type="GO" id="GO:0051213">
    <property type="term" value="F:dioxygenase activity"/>
    <property type="evidence" value="ECO:0007669"/>
    <property type="project" value="UniProtKB-KW"/>
</dbReference>
<dbReference type="GO" id="GO:0051537">
    <property type="term" value="F:2 iron, 2 sulfur cluster binding"/>
    <property type="evidence" value="ECO:0007669"/>
    <property type="project" value="UniProtKB-KW"/>
</dbReference>
<dbReference type="Gene3D" id="2.102.10.10">
    <property type="entry name" value="Rieske [2Fe-2S] iron-sulphur domain"/>
    <property type="match status" value="1"/>
</dbReference>
<evidence type="ECO:0000313" key="6">
    <source>
        <dbReference type="EMBL" id="GEK44121.1"/>
    </source>
</evidence>
<reference evidence="6 11" key="3">
    <citation type="submission" date="2019-07" db="EMBL/GenBank/DDBJ databases">
        <title>Whole genome shotgun sequence of Acinetobacter johnsonii NBRC 102197.</title>
        <authorList>
            <person name="Hosoyama A."/>
            <person name="Uohara A."/>
            <person name="Ohji S."/>
            <person name="Ichikawa N."/>
        </authorList>
    </citation>
    <scope>NUCLEOTIDE SEQUENCE [LARGE SCALE GENOMIC DNA]</scope>
    <source>
        <strain evidence="6 11">NBRC 102197</strain>
    </source>
</reference>